<evidence type="ECO:0000313" key="3">
    <source>
        <dbReference type="Proteomes" id="UP000647133"/>
    </source>
</evidence>
<sequence>MIQSVLKYILSFGLMFILGTHQVKCQEDTSSISSKIENLNSDKDVILFLNELGGTFKNFKLKAISEFQTENNPTLIKKTADSLDIRGSYFKGDFDNNQERDLLVTGEQYGFTSYLIMAIEKDSVQVIALSNGHYFQDFIFPSVRNDSLIDIFSFSPEVYFSDQDVNPSLEVKTFTFKFGHVIEANNHPMPYEINKIEFKTDYCFGTCPVFSLELFPSSLSTFHAEAYNFEEKRGEISKEMDFRTNIKKESWEEITQILNYINFPELENEYAVNWTDDQKVFLTIHYDHGQVKTISDYGLRGTFGLNLLYQKLFDLRNNQDWEETN</sequence>
<dbReference type="EMBL" id="JACYTQ010000008">
    <property type="protein sequence ID" value="MBD8490780.1"/>
    <property type="molecule type" value="Genomic_DNA"/>
</dbReference>
<keyword evidence="3" id="KW-1185">Reference proteome</keyword>
<name>A0ABR9AQ13_9BACT</name>
<dbReference type="Pfam" id="PF20033">
    <property type="entry name" value="DUF6438"/>
    <property type="match status" value="1"/>
</dbReference>
<dbReference type="Proteomes" id="UP000647133">
    <property type="component" value="Unassembled WGS sequence"/>
</dbReference>
<dbReference type="InterPro" id="IPR045497">
    <property type="entry name" value="DUF6438"/>
</dbReference>
<gene>
    <name evidence="2" type="ORF">IFO69_18660</name>
</gene>
<protein>
    <recommendedName>
        <fullName evidence="1">DUF6438 domain-containing protein</fullName>
    </recommendedName>
</protein>
<feature type="domain" description="DUF6438" evidence="1">
    <location>
        <begin position="195"/>
        <end position="315"/>
    </location>
</feature>
<reference evidence="2 3" key="1">
    <citation type="submission" date="2020-09" db="EMBL/GenBank/DDBJ databases">
        <title>Echinicola sp. CAU 1574 isolated from sand of Sido Beach.</title>
        <authorList>
            <person name="Kim W."/>
        </authorList>
    </citation>
    <scope>NUCLEOTIDE SEQUENCE [LARGE SCALE GENOMIC DNA]</scope>
    <source>
        <strain evidence="2 3">CAU 1574</strain>
    </source>
</reference>
<comment type="caution">
    <text evidence="2">The sequence shown here is derived from an EMBL/GenBank/DDBJ whole genome shotgun (WGS) entry which is preliminary data.</text>
</comment>
<evidence type="ECO:0000259" key="1">
    <source>
        <dbReference type="Pfam" id="PF20033"/>
    </source>
</evidence>
<accession>A0ABR9AQ13</accession>
<evidence type="ECO:0000313" key="2">
    <source>
        <dbReference type="EMBL" id="MBD8490780.1"/>
    </source>
</evidence>
<dbReference type="RefSeq" id="WP_192011656.1">
    <property type="nucleotide sequence ID" value="NZ_JACYTQ010000008.1"/>
</dbReference>
<proteinExistence type="predicted"/>
<organism evidence="2 3">
    <name type="scientific">Echinicola arenosa</name>
    <dbReference type="NCBI Taxonomy" id="2774144"/>
    <lineage>
        <taxon>Bacteria</taxon>
        <taxon>Pseudomonadati</taxon>
        <taxon>Bacteroidota</taxon>
        <taxon>Cytophagia</taxon>
        <taxon>Cytophagales</taxon>
        <taxon>Cyclobacteriaceae</taxon>
        <taxon>Echinicola</taxon>
    </lineage>
</organism>